<feature type="transmembrane region" description="Helical" evidence="1">
    <location>
        <begin position="23"/>
        <end position="43"/>
    </location>
</feature>
<reference evidence="2 3" key="1">
    <citation type="submission" date="2017-11" db="EMBL/GenBank/DDBJ databases">
        <title>Draft genome of Arthrobacter agilis strain UMCV2, a plant growth-promoting rhizobacterium and biocontrol capacity of phytopathogenic fungi.</title>
        <authorList>
            <person name="Martinez-Camara R."/>
            <person name="Santoyo G."/>
            <person name="Moreno-Hagelsieb G."/>
            <person name="Valencia-Cantero E."/>
        </authorList>
    </citation>
    <scope>NUCLEOTIDE SEQUENCE [LARGE SCALE GENOMIC DNA]</scope>
    <source>
        <strain evidence="2 3">UMCV2</strain>
    </source>
</reference>
<evidence type="ECO:0000256" key="1">
    <source>
        <dbReference type="SAM" id="Phobius"/>
    </source>
</evidence>
<dbReference type="AlphaFoldDB" id="A0A2L0UJ28"/>
<sequence length="48" mass="5181">MPARVLRHGSYEALAMLRNGEQLVLAIVLPLLALTALVITPLLDPYGP</sequence>
<organism evidence="2 3">
    <name type="scientific">Arthrobacter agilis</name>
    <dbReference type="NCBI Taxonomy" id="37921"/>
    <lineage>
        <taxon>Bacteria</taxon>
        <taxon>Bacillati</taxon>
        <taxon>Actinomycetota</taxon>
        <taxon>Actinomycetes</taxon>
        <taxon>Micrococcales</taxon>
        <taxon>Micrococcaceae</taxon>
        <taxon>Arthrobacter</taxon>
    </lineage>
</organism>
<evidence type="ECO:0000313" key="3">
    <source>
        <dbReference type="Proteomes" id="UP000239187"/>
    </source>
</evidence>
<name>A0A2L0UJ28_9MICC</name>
<feature type="non-terminal residue" evidence="2">
    <location>
        <position position="48"/>
    </location>
</feature>
<dbReference type="EMBL" id="CP024915">
    <property type="protein sequence ID" value="AUZ89266.1"/>
    <property type="molecule type" value="Genomic_DNA"/>
</dbReference>
<gene>
    <name evidence="2" type="ORF">CVO76_05460</name>
</gene>
<accession>A0A2L0UJ28</accession>
<proteinExistence type="predicted"/>
<keyword evidence="1" id="KW-1133">Transmembrane helix</keyword>
<keyword evidence="1" id="KW-0812">Transmembrane</keyword>
<keyword evidence="1" id="KW-0472">Membrane</keyword>
<evidence type="ECO:0000313" key="2">
    <source>
        <dbReference type="EMBL" id="AUZ89266.1"/>
    </source>
</evidence>
<protein>
    <submittedName>
        <fullName evidence="2">ABC transporter</fullName>
    </submittedName>
</protein>
<dbReference type="Proteomes" id="UP000239187">
    <property type="component" value="Chromosome"/>
</dbReference>